<dbReference type="PANTHER" id="PTHR47676">
    <property type="entry name" value="OS01G0225100 PROTEIN"/>
    <property type="match status" value="1"/>
</dbReference>
<dbReference type="InterPro" id="IPR036063">
    <property type="entry name" value="Smr_dom_sf"/>
</dbReference>
<evidence type="ECO:0000313" key="3">
    <source>
        <dbReference type="EMBL" id="KAF3454243.1"/>
    </source>
</evidence>
<dbReference type="InterPro" id="IPR002625">
    <property type="entry name" value="Smr_dom"/>
</dbReference>
<proteinExistence type="predicted"/>
<evidence type="ECO:0000259" key="2">
    <source>
        <dbReference type="PROSITE" id="PS50828"/>
    </source>
</evidence>
<dbReference type="InterPro" id="IPR055319">
    <property type="entry name" value="At5g58720-like"/>
</dbReference>
<protein>
    <recommendedName>
        <fullName evidence="2">Smr domain-containing protein</fullName>
    </recommendedName>
</protein>
<feature type="region of interest" description="Disordered" evidence="1">
    <location>
        <begin position="66"/>
        <end position="93"/>
    </location>
</feature>
<dbReference type="SMART" id="SM01162">
    <property type="entry name" value="DUF1771"/>
    <property type="match status" value="1"/>
</dbReference>
<dbReference type="InterPro" id="IPR056254">
    <property type="entry name" value="At5g58720/SDE5-like_UBA-like"/>
</dbReference>
<organism evidence="3 4">
    <name type="scientific">Rhamnella rubrinervis</name>
    <dbReference type="NCBI Taxonomy" id="2594499"/>
    <lineage>
        <taxon>Eukaryota</taxon>
        <taxon>Viridiplantae</taxon>
        <taxon>Streptophyta</taxon>
        <taxon>Embryophyta</taxon>
        <taxon>Tracheophyta</taxon>
        <taxon>Spermatophyta</taxon>
        <taxon>Magnoliopsida</taxon>
        <taxon>eudicotyledons</taxon>
        <taxon>Gunneridae</taxon>
        <taxon>Pentapetalae</taxon>
        <taxon>rosids</taxon>
        <taxon>fabids</taxon>
        <taxon>Rosales</taxon>
        <taxon>Rhamnaceae</taxon>
        <taxon>rhamnoid group</taxon>
        <taxon>Rhamneae</taxon>
        <taxon>Rhamnella</taxon>
    </lineage>
</organism>
<dbReference type="Pfam" id="PF24767">
    <property type="entry name" value="UBA_At5g58720"/>
    <property type="match status" value="1"/>
</dbReference>
<dbReference type="SMART" id="SM00463">
    <property type="entry name" value="SMR"/>
    <property type="match status" value="1"/>
</dbReference>
<dbReference type="Gene3D" id="3.30.1370.110">
    <property type="match status" value="1"/>
</dbReference>
<accession>A0A8K0HMF7</accession>
<dbReference type="AlphaFoldDB" id="A0A8K0HMF7"/>
<dbReference type="SUPFAM" id="SSF160443">
    <property type="entry name" value="SMR domain-like"/>
    <property type="match status" value="1"/>
</dbReference>
<dbReference type="PANTHER" id="PTHR47676:SF1">
    <property type="entry name" value="SMR DOMAIN-CONTAINING PROTEIN"/>
    <property type="match status" value="1"/>
</dbReference>
<feature type="domain" description="Smr" evidence="2">
    <location>
        <begin position="431"/>
        <end position="505"/>
    </location>
</feature>
<dbReference type="Pfam" id="PF08590">
    <property type="entry name" value="DUF1771"/>
    <property type="match status" value="1"/>
</dbReference>
<evidence type="ECO:0000313" key="4">
    <source>
        <dbReference type="Proteomes" id="UP000796880"/>
    </source>
</evidence>
<comment type="caution">
    <text evidence="3">The sequence shown here is derived from an EMBL/GenBank/DDBJ whole genome shotgun (WGS) entry which is preliminary data.</text>
</comment>
<dbReference type="Proteomes" id="UP000796880">
    <property type="component" value="Unassembled WGS sequence"/>
</dbReference>
<dbReference type="OrthoDB" id="3231855at2759"/>
<feature type="compositionally biased region" description="Low complexity" evidence="1">
    <location>
        <begin position="74"/>
        <end position="93"/>
    </location>
</feature>
<dbReference type="InterPro" id="IPR013899">
    <property type="entry name" value="DUF1771"/>
</dbReference>
<dbReference type="PROSITE" id="PS50828">
    <property type="entry name" value="SMR"/>
    <property type="match status" value="1"/>
</dbReference>
<gene>
    <name evidence="3" type="ORF">FNV43_RR04690</name>
</gene>
<evidence type="ECO:0000256" key="1">
    <source>
        <dbReference type="SAM" id="MobiDB-lite"/>
    </source>
</evidence>
<name>A0A8K0HMF7_9ROSA</name>
<feature type="compositionally biased region" description="Basic residues" evidence="1">
    <location>
        <begin position="1"/>
        <end position="14"/>
    </location>
</feature>
<sequence length="520" mass="57350">MKHSTKSKKKKRSQAAKQVDKGDQEQKVLYTLTQAFSSASIDDAMSAYREADGDPAQAAEILGRSSLDNAEDPSTSSTSSGVSCSGSGSASSEGFVESGFVQNLVNERRFKGSNQKRVVACTGTVSTVLGKDYVMSSRKRDSTRMTKLKGLCNGVVVREEAEQFLCSMLGNESGLSLAVVRDVNMPRDGSTLHDPEFCFAGQCGYDVEKALDALLDLSSSFSKQSRNGSSDCISYKEDTRYPVEHCYVLTDKSSDCTSHSSECELQDNIWSVSCSCRNYAKALASSDTRPTSAKSTESDLSQEVLESLFNIAKSTEHEPSTMNWRNVVKKLQLLGPHFDGCPSTNAEEHQDIYAKGDEYHAYRKTAMQRWDSVRSCYEKAATAYSKGSREYAAYLSDQGKVQTKLAREADERASKEIFKARNKGIENVITIDLHGQHVKQAMRLLKMHLVFVSYAQTVQILRVITGCGMHGMGRSKLKQSVVKLLEKEGIEWSEENRGTVLIKLGGKRELSFLDSDSDSE</sequence>
<reference evidence="3" key="1">
    <citation type="submission" date="2020-03" db="EMBL/GenBank/DDBJ databases">
        <title>A high-quality chromosome-level genome assembly of a woody plant with both climbing and erect habits, Rhamnella rubrinervis.</title>
        <authorList>
            <person name="Lu Z."/>
            <person name="Yang Y."/>
            <person name="Zhu X."/>
            <person name="Sun Y."/>
        </authorList>
    </citation>
    <scope>NUCLEOTIDE SEQUENCE</scope>
    <source>
        <strain evidence="3">BYM</strain>
        <tissue evidence="3">Leaf</tissue>
    </source>
</reference>
<dbReference type="EMBL" id="VOIH02000002">
    <property type="protein sequence ID" value="KAF3454243.1"/>
    <property type="molecule type" value="Genomic_DNA"/>
</dbReference>
<feature type="region of interest" description="Disordered" evidence="1">
    <location>
        <begin position="1"/>
        <end position="24"/>
    </location>
</feature>
<keyword evidence="4" id="KW-1185">Reference proteome</keyword>